<dbReference type="Pfam" id="PF14078">
    <property type="entry name" value="DUF4259"/>
    <property type="match status" value="1"/>
</dbReference>
<sequence length="117" mass="12818">MGTWDIGPFDNDPAADAVAAIVDGTFRMDQFRYECGLGPLGTDEAESIIALAAVLNGYLPARYADQGVNVTFSIEDKQWIRRRAQSVVRPGGSELYAMWEDAGELDEWLAAAKKYAV</sequence>
<reference evidence="3 4" key="1">
    <citation type="submission" date="2020-08" db="EMBL/GenBank/DDBJ databases">
        <title>novel species in genus Corynebacterium.</title>
        <authorList>
            <person name="Zhang G."/>
        </authorList>
    </citation>
    <scope>NUCLEOTIDE SEQUENCE [LARGE SCALE GENOMIC DNA]</scope>
    <source>
        <strain evidence="3 4">zg-917</strain>
        <strain evidence="2">Zg-917</strain>
    </source>
</reference>
<dbReference type="Proteomes" id="UP000516235">
    <property type="component" value="Chromosome"/>
</dbReference>
<organism evidence="2 3">
    <name type="scientific">Corynebacterium lujinxingii</name>
    <dbReference type="NCBI Taxonomy" id="2763010"/>
    <lineage>
        <taxon>Bacteria</taxon>
        <taxon>Bacillati</taxon>
        <taxon>Actinomycetota</taxon>
        <taxon>Actinomycetes</taxon>
        <taxon>Mycobacteriales</taxon>
        <taxon>Corynebacteriaceae</taxon>
        <taxon>Corynebacterium</taxon>
    </lineage>
</organism>
<dbReference type="RefSeq" id="WP_171193371.1">
    <property type="nucleotide sequence ID" value="NZ_CP061032.1"/>
</dbReference>
<evidence type="ECO:0000313" key="1">
    <source>
        <dbReference type="EMBL" id="MBC3178664.1"/>
    </source>
</evidence>
<name>A0A7H0K1N3_9CORY</name>
<dbReference type="Proteomes" id="UP000642876">
    <property type="component" value="Unassembled WGS sequence"/>
</dbReference>
<protein>
    <submittedName>
        <fullName evidence="2">DUF4259 domain-containing protein</fullName>
    </submittedName>
</protein>
<dbReference type="InterPro" id="IPR025355">
    <property type="entry name" value="DUF4259"/>
</dbReference>
<dbReference type="KEGG" id="cluj:IAU68_05465"/>
<evidence type="ECO:0000313" key="3">
    <source>
        <dbReference type="Proteomes" id="UP000516235"/>
    </source>
</evidence>
<proteinExistence type="predicted"/>
<gene>
    <name evidence="1" type="ORF">H7348_04965</name>
    <name evidence="2" type="ORF">IAU68_05465</name>
</gene>
<accession>A0A7H0K1N3</accession>
<dbReference type="AlphaFoldDB" id="A0A7H0K1N3"/>
<dbReference type="EMBL" id="JACMYE010000003">
    <property type="protein sequence ID" value="MBC3178664.1"/>
    <property type="molecule type" value="Genomic_DNA"/>
</dbReference>
<keyword evidence="4" id="KW-1185">Reference proteome</keyword>
<evidence type="ECO:0000313" key="4">
    <source>
        <dbReference type="Proteomes" id="UP000642876"/>
    </source>
</evidence>
<dbReference type="EMBL" id="CP061032">
    <property type="protein sequence ID" value="QNP91199.1"/>
    <property type="molecule type" value="Genomic_DNA"/>
</dbReference>
<evidence type="ECO:0000313" key="2">
    <source>
        <dbReference type="EMBL" id="QNP91199.1"/>
    </source>
</evidence>